<name>A0A370GQK0_9COXI</name>
<organism evidence="2 3">
    <name type="scientific">Aquicella lusitana</name>
    <dbReference type="NCBI Taxonomy" id="254246"/>
    <lineage>
        <taxon>Bacteria</taxon>
        <taxon>Pseudomonadati</taxon>
        <taxon>Pseudomonadota</taxon>
        <taxon>Gammaproteobacteria</taxon>
        <taxon>Legionellales</taxon>
        <taxon>Coxiellaceae</taxon>
        <taxon>Aquicella</taxon>
    </lineage>
</organism>
<dbReference type="RefSeq" id="WP_170131757.1">
    <property type="nucleotide sequence ID" value="NZ_LR699114.1"/>
</dbReference>
<dbReference type="EMBL" id="QQAX01000006">
    <property type="protein sequence ID" value="RDI45998.1"/>
    <property type="molecule type" value="Genomic_DNA"/>
</dbReference>
<protein>
    <submittedName>
        <fullName evidence="2">Uncharacterized protein</fullName>
    </submittedName>
</protein>
<keyword evidence="3" id="KW-1185">Reference proteome</keyword>
<dbReference type="AlphaFoldDB" id="A0A370GQK0"/>
<comment type="caution">
    <text evidence="2">The sequence shown here is derived from an EMBL/GenBank/DDBJ whole genome shotgun (WGS) entry which is preliminary data.</text>
</comment>
<evidence type="ECO:0000313" key="3">
    <source>
        <dbReference type="Proteomes" id="UP000254720"/>
    </source>
</evidence>
<dbReference type="Proteomes" id="UP000254720">
    <property type="component" value="Unassembled WGS sequence"/>
</dbReference>
<gene>
    <name evidence="2" type="ORF">C8D86_1062</name>
</gene>
<accession>A0A370GQK0</accession>
<feature type="region of interest" description="Disordered" evidence="1">
    <location>
        <begin position="22"/>
        <end position="57"/>
    </location>
</feature>
<feature type="compositionally biased region" description="Basic and acidic residues" evidence="1">
    <location>
        <begin position="37"/>
        <end position="57"/>
    </location>
</feature>
<sequence length="57" mass="6301">MKALVIIMSIFAIAGSQLVYAKGHSPRSPKTKAVQAKNEKKLDRTDAHHQTELKQDA</sequence>
<evidence type="ECO:0000313" key="2">
    <source>
        <dbReference type="EMBL" id="RDI45998.1"/>
    </source>
</evidence>
<reference evidence="2 3" key="1">
    <citation type="submission" date="2018-07" db="EMBL/GenBank/DDBJ databases">
        <title>Genomic Encyclopedia of Type Strains, Phase IV (KMG-IV): sequencing the most valuable type-strain genomes for metagenomic binning, comparative biology and taxonomic classification.</title>
        <authorList>
            <person name="Goeker M."/>
        </authorList>
    </citation>
    <scope>NUCLEOTIDE SEQUENCE [LARGE SCALE GENOMIC DNA]</scope>
    <source>
        <strain evidence="2 3">DSM 16500</strain>
    </source>
</reference>
<evidence type="ECO:0000256" key="1">
    <source>
        <dbReference type="SAM" id="MobiDB-lite"/>
    </source>
</evidence>
<proteinExistence type="predicted"/>